<dbReference type="NCBIfam" id="NF002999">
    <property type="entry name" value="PRK03767.1"/>
    <property type="match status" value="1"/>
</dbReference>
<dbReference type="InterPro" id="IPR005025">
    <property type="entry name" value="FMN_Rdtase-like_dom"/>
</dbReference>
<evidence type="ECO:0000256" key="3">
    <source>
        <dbReference type="ARBA" id="ARBA00047678"/>
    </source>
</evidence>
<dbReference type="InterPro" id="IPR008254">
    <property type="entry name" value="Flavodoxin/NO_synth"/>
</dbReference>
<dbReference type="InterPro" id="IPR029039">
    <property type="entry name" value="Flavoprotein-like_sf"/>
</dbReference>
<dbReference type="Gene3D" id="3.40.50.360">
    <property type="match status" value="1"/>
</dbReference>
<comment type="caution">
    <text evidence="6">The sequence shown here is derived from an EMBL/GenBank/DDBJ whole genome shotgun (WGS) entry which is preliminary data.</text>
</comment>
<evidence type="ECO:0000313" key="7">
    <source>
        <dbReference type="Proteomes" id="UP001491310"/>
    </source>
</evidence>
<dbReference type="NCBIfam" id="TIGR01755">
    <property type="entry name" value="flav_wrbA"/>
    <property type="match status" value="1"/>
</dbReference>
<sequence>MTVKIYIAFYTTYGHIHKLALQQKKGVDSVEGVESILYQVPETLPPEVLELIHAPPKPDVPILEVNEVPNADGFIFGFPTRYGTMPAQFKAFWDATGGLWKNGSLLGKPVGLFTSTASQGGGQESTILTSLPNFVHHSMIYVPPGYAFGAPMYRLDEVRGGSGWGAGTFAGGDGSRWPSKTELELAEFQGAYFAKVAKKLAA</sequence>
<evidence type="ECO:0000256" key="4">
    <source>
        <dbReference type="ARBA" id="ARBA00048983"/>
    </source>
</evidence>
<dbReference type="SUPFAM" id="SSF52218">
    <property type="entry name" value="Flavoproteins"/>
    <property type="match status" value="1"/>
</dbReference>
<dbReference type="PROSITE" id="PS50902">
    <property type="entry name" value="FLAVODOXIN_LIKE"/>
    <property type="match status" value="1"/>
</dbReference>
<dbReference type="InterPro" id="IPR010089">
    <property type="entry name" value="Flavoprotein_WrbA-like"/>
</dbReference>
<evidence type="ECO:0000256" key="1">
    <source>
        <dbReference type="ARBA" id="ARBA00006961"/>
    </source>
</evidence>
<comment type="catalytic activity">
    <reaction evidence="3">
        <text>a quinone + NADH + H(+) = a quinol + NAD(+)</text>
        <dbReference type="Rhea" id="RHEA:46160"/>
        <dbReference type="ChEBI" id="CHEBI:15378"/>
        <dbReference type="ChEBI" id="CHEBI:24646"/>
        <dbReference type="ChEBI" id="CHEBI:57540"/>
        <dbReference type="ChEBI" id="CHEBI:57945"/>
        <dbReference type="ChEBI" id="CHEBI:132124"/>
        <dbReference type="EC" id="1.6.5.2"/>
    </reaction>
</comment>
<dbReference type="Proteomes" id="UP001491310">
    <property type="component" value="Unassembled WGS sequence"/>
</dbReference>
<accession>A0ABR2Z2T3</accession>
<evidence type="ECO:0000256" key="2">
    <source>
        <dbReference type="ARBA" id="ARBA00012648"/>
    </source>
</evidence>
<proteinExistence type="inferred from homology"/>
<keyword evidence="7" id="KW-1185">Reference proteome</keyword>
<comment type="similarity">
    <text evidence="1">Belongs to the WrbA family.</text>
</comment>
<comment type="catalytic activity">
    <reaction evidence="4">
        <text>a quinone + NADPH + H(+) = a quinol + NADP(+)</text>
        <dbReference type="Rhea" id="RHEA:46164"/>
        <dbReference type="ChEBI" id="CHEBI:15378"/>
        <dbReference type="ChEBI" id="CHEBI:24646"/>
        <dbReference type="ChEBI" id="CHEBI:57783"/>
        <dbReference type="ChEBI" id="CHEBI:58349"/>
        <dbReference type="ChEBI" id="CHEBI:132124"/>
        <dbReference type="EC" id="1.6.5.2"/>
    </reaction>
</comment>
<evidence type="ECO:0000259" key="5">
    <source>
        <dbReference type="PROSITE" id="PS50902"/>
    </source>
</evidence>
<evidence type="ECO:0000313" key="6">
    <source>
        <dbReference type="EMBL" id="KAK9918263.1"/>
    </source>
</evidence>
<protein>
    <recommendedName>
        <fullName evidence="2">NAD(P)H dehydrogenase (quinone)</fullName>
        <ecNumber evidence="2">1.6.5.2</ecNumber>
    </recommendedName>
</protein>
<reference evidence="6 7" key="1">
    <citation type="journal article" date="2024" name="Nat. Commun.">
        <title>Phylogenomics reveals the evolutionary origins of lichenization in chlorophyte algae.</title>
        <authorList>
            <person name="Puginier C."/>
            <person name="Libourel C."/>
            <person name="Otte J."/>
            <person name="Skaloud P."/>
            <person name="Haon M."/>
            <person name="Grisel S."/>
            <person name="Petersen M."/>
            <person name="Berrin J.G."/>
            <person name="Delaux P.M."/>
            <person name="Dal Grande F."/>
            <person name="Keller J."/>
        </authorList>
    </citation>
    <scope>NUCLEOTIDE SEQUENCE [LARGE SCALE GENOMIC DNA]</scope>
    <source>
        <strain evidence="6 7">SAG 216-7</strain>
    </source>
</reference>
<dbReference type="EMBL" id="JALJOT010000001">
    <property type="protein sequence ID" value="KAK9918263.1"/>
    <property type="molecule type" value="Genomic_DNA"/>
</dbReference>
<feature type="domain" description="Flavodoxin-like" evidence="5">
    <location>
        <begin position="5"/>
        <end position="193"/>
    </location>
</feature>
<dbReference type="PANTHER" id="PTHR30546:SF23">
    <property type="entry name" value="FLAVOPROTEIN-LIKE PROTEIN YCP4-RELATED"/>
    <property type="match status" value="1"/>
</dbReference>
<dbReference type="EC" id="1.6.5.2" evidence="2"/>
<gene>
    <name evidence="6" type="ORF">WJX75_002678</name>
</gene>
<dbReference type="Pfam" id="PF03358">
    <property type="entry name" value="FMN_red"/>
    <property type="match status" value="1"/>
</dbReference>
<dbReference type="PANTHER" id="PTHR30546">
    <property type="entry name" value="FLAVODOXIN-RELATED PROTEIN WRBA-RELATED"/>
    <property type="match status" value="1"/>
</dbReference>
<organism evidence="6 7">
    <name type="scientific">Coccomyxa subellipsoidea</name>
    <dbReference type="NCBI Taxonomy" id="248742"/>
    <lineage>
        <taxon>Eukaryota</taxon>
        <taxon>Viridiplantae</taxon>
        <taxon>Chlorophyta</taxon>
        <taxon>core chlorophytes</taxon>
        <taxon>Trebouxiophyceae</taxon>
        <taxon>Trebouxiophyceae incertae sedis</taxon>
        <taxon>Coccomyxaceae</taxon>
        <taxon>Coccomyxa</taxon>
    </lineage>
</organism>
<name>A0ABR2Z2T3_9CHLO</name>